<name>A0AAW2HQ70_9NEOP</name>
<gene>
    <name evidence="2" type="ORF">PYX00_005137</name>
</gene>
<dbReference type="AlphaFoldDB" id="A0AAW2HQ70"/>
<evidence type="ECO:0000313" key="2">
    <source>
        <dbReference type="EMBL" id="KAL0271992.1"/>
    </source>
</evidence>
<reference evidence="2" key="1">
    <citation type="journal article" date="2024" name="Gigascience">
        <title>Chromosome-level genome of the poultry shaft louse Menopon gallinae provides insight into the host-switching and adaptive evolution of parasitic lice.</title>
        <authorList>
            <person name="Xu Y."/>
            <person name="Ma L."/>
            <person name="Liu S."/>
            <person name="Liang Y."/>
            <person name="Liu Q."/>
            <person name="He Z."/>
            <person name="Tian L."/>
            <person name="Duan Y."/>
            <person name="Cai W."/>
            <person name="Li H."/>
            <person name="Song F."/>
        </authorList>
    </citation>
    <scope>NUCLEOTIDE SEQUENCE</scope>
    <source>
        <strain evidence="2">Cailab_2023a</strain>
    </source>
</reference>
<comment type="caution">
    <text evidence="2">The sequence shown here is derived from an EMBL/GenBank/DDBJ whole genome shotgun (WGS) entry which is preliminary data.</text>
</comment>
<proteinExistence type="predicted"/>
<evidence type="ECO:0000256" key="1">
    <source>
        <dbReference type="SAM" id="MobiDB-lite"/>
    </source>
</evidence>
<protein>
    <submittedName>
        <fullName evidence="2">Uncharacterized protein</fullName>
    </submittedName>
</protein>
<sequence>METRRRAAAAAAVTKTVWRSGDRLFTYDFPMPKMLREFTAMTVKKHLTVRGRDPGSDDLRQLASTADQMPEVNVGSRVLRTRKREEVPDRNRKAVEKRQKAMPGGQKEVPGKVRVWSGGVLENSRETGSLGSTRESGREKPTAVPMLKNSAPHPTTPGARRR</sequence>
<feature type="compositionally biased region" description="Basic and acidic residues" evidence="1">
    <location>
        <begin position="83"/>
        <end position="99"/>
    </location>
</feature>
<accession>A0AAW2HQ70</accession>
<dbReference type="EMBL" id="JARGDH010000003">
    <property type="protein sequence ID" value="KAL0271992.1"/>
    <property type="molecule type" value="Genomic_DNA"/>
</dbReference>
<feature type="region of interest" description="Disordered" evidence="1">
    <location>
        <begin position="52"/>
        <end position="162"/>
    </location>
</feature>
<organism evidence="2">
    <name type="scientific">Menopon gallinae</name>
    <name type="common">poultry shaft louse</name>
    <dbReference type="NCBI Taxonomy" id="328185"/>
    <lineage>
        <taxon>Eukaryota</taxon>
        <taxon>Metazoa</taxon>
        <taxon>Ecdysozoa</taxon>
        <taxon>Arthropoda</taxon>
        <taxon>Hexapoda</taxon>
        <taxon>Insecta</taxon>
        <taxon>Pterygota</taxon>
        <taxon>Neoptera</taxon>
        <taxon>Paraneoptera</taxon>
        <taxon>Psocodea</taxon>
        <taxon>Troctomorpha</taxon>
        <taxon>Phthiraptera</taxon>
        <taxon>Amblycera</taxon>
        <taxon>Menoponidae</taxon>
        <taxon>Menopon</taxon>
    </lineage>
</organism>